<dbReference type="GO" id="GO:0003700">
    <property type="term" value="F:DNA-binding transcription factor activity"/>
    <property type="evidence" value="ECO:0007669"/>
    <property type="project" value="InterPro"/>
</dbReference>
<comment type="caution">
    <text evidence="5">The sequence shown here is derived from an EMBL/GenBank/DDBJ whole genome shotgun (WGS) entry which is preliminary data.</text>
</comment>
<dbReference type="Gene3D" id="1.10.10.10">
    <property type="entry name" value="Winged helix-like DNA-binding domain superfamily/Winged helix DNA-binding domain"/>
    <property type="match status" value="1"/>
</dbReference>
<gene>
    <name evidence="5" type="ORF">H9710_09060</name>
</gene>
<dbReference type="PANTHER" id="PTHR33154">
    <property type="entry name" value="TRANSCRIPTIONAL REGULATOR, ARSR FAMILY"/>
    <property type="match status" value="1"/>
</dbReference>
<feature type="domain" description="HTH arsR-type" evidence="4">
    <location>
        <begin position="1"/>
        <end position="96"/>
    </location>
</feature>
<dbReference type="Proteomes" id="UP000826793">
    <property type="component" value="Unassembled WGS sequence"/>
</dbReference>
<accession>A0A9D2SFN4</accession>
<dbReference type="PROSITE" id="PS50987">
    <property type="entry name" value="HTH_ARSR_2"/>
    <property type="match status" value="1"/>
</dbReference>
<keyword evidence="2" id="KW-0238">DNA-binding</keyword>
<dbReference type="SUPFAM" id="SSF46785">
    <property type="entry name" value="Winged helix' DNA-binding domain"/>
    <property type="match status" value="1"/>
</dbReference>
<keyword evidence="3" id="KW-0804">Transcription</keyword>
<proteinExistence type="predicted"/>
<dbReference type="AlphaFoldDB" id="A0A9D2SFN4"/>
<dbReference type="NCBIfam" id="NF033788">
    <property type="entry name" value="HTH_metalloreg"/>
    <property type="match status" value="1"/>
</dbReference>
<dbReference type="PRINTS" id="PR00778">
    <property type="entry name" value="HTHARSR"/>
</dbReference>
<dbReference type="CDD" id="cd00090">
    <property type="entry name" value="HTH_ARSR"/>
    <property type="match status" value="1"/>
</dbReference>
<name>A0A9D2SFN4_9FIRM</name>
<dbReference type="InterPro" id="IPR001845">
    <property type="entry name" value="HTH_ArsR_DNA-bd_dom"/>
</dbReference>
<reference evidence="5" key="1">
    <citation type="journal article" date="2021" name="PeerJ">
        <title>Extensive microbial diversity within the chicken gut microbiome revealed by metagenomics and culture.</title>
        <authorList>
            <person name="Gilroy R."/>
            <person name="Ravi A."/>
            <person name="Getino M."/>
            <person name="Pursley I."/>
            <person name="Horton D.L."/>
            <person name="Alikhan N.F."/>
            <person name="Baker D."/>
            <person name="Gharbi K."/>
            <person name="Hall N."/>
            <person name="Watson M."/>
            <person name="Adriaenssens E.M."/>
            <person name="Foster-Nyarko E."/>
            <person name="Jarju S."/>
            <person name="Secka A."/>
            <person name="Antonio M."/>
            <person name="Oren A."/>
            <person name="Chaudhuri R.R."/>
            <person name="La Ragione R."/>
            <person name="Hildebrand F."/>
            <person name="Pallen M.J."/>
        </authorList>
    </citation>
    <scope>NUCLEOTIDE SEQUENCE</scope>
    <source>
        <strain evidence="5">CHK185-1770</strain>
    </source>
</reference>
<evidence type="ECO:0000256" key="3">
    <source>
        <dbReference type="ARBA" id="ARBA00023163"/>
    </source>
</evidence>
<protein>
    <submittedName>
        <fullName evidence="5">Metalloregulator ArsR/SmtB family transcription factor</fullName>
    </submittedName>
</protein>
<dbReference type="Pfam" id="PF09860">
    <property type="entry name" value="DUF2087"/>
    <property type="match status" value="1"/>
</dbReference>
<evidence type="ECO:0000256" key="2">
    <source>
        <dbReference type="ARBA" id="ARBA00023125"/>
    </source>
</evidence>
<dbReference type="Pfam" id="PF01022">
    <property type="entry name" value="HTH_5"/>
    <property type="match status" value="1"/>
</dbReference>
<evidence type="ECO:0000313" key="6">
    <source>
        <dbReference type="Proteomes" id="UP000826793"/>
    </source>
</evidence>
<dbReference type="InterPro" id="IPR011991">
    <property type="entry name" value="ArsR-like_HTH"/>
</dbReference>
<dbReference type="InterPro" id="IPR051081">
    <property type="entry name" value="HTH_MetalResp_TranReg"/>
</dbReference>
<reference evidence="5" key="2">
    <citation type="submission" date="2021-04" db="EMBL/GenBank/DDBJ databases">
        <authorList>
            <person name="Gilroy R."/>
        </authorList>
    </citation>
    <scope>NUCLEOTIDE SEQUENCE</scope>
    <source>
        <strain evidence="5">CHK185-1770</strain>
    </source>
</reference>
<evidence type="ECO:0000256" key="1">
    <source>
        <dbReference type="ARBA" id="ARBA00023015"/>
    </source>
</evidence>
<sequence length="183" mass="21772">MTEEQALKLFKCLGDRSRLQILKSLLEEDMYVERLAERLELTPATVSFHLKKLLDAGAVSSRREQYYTMYSLNREIFQCRLLDILGEESSDAQRQQEREARYRQRVLDSFFSYGRLQSIPAQRKKERICLEEIAKELELGRPYPEQELNQVLLRFHQDYCTLRRDMISEGILRREGGVYTRLL</sequence>
<dbReference type="PANTHER" id="PTHR33154:SF35">
    <property type="entry name" value="TRANSCRIPTIONAL REGULATOR, ARSR FAMILY"/>
    <property type="match status" value="1"/>
</dbReference>
<dbReference type="SMART" id="SM00418">
    <property type="entry name" value="HTH_ARSR"/>
    <property type="match status" value="1"/>
</dbReference>
<dbReference type="InterPro" id="IPR036388">
    <property type="entry name" value="WH-like_DNA-bd_sf"/>
</dbReference>
<dbReference type="GO" id="GO:0003677">
    <property type="term" value="F:DNA binding"/>
    <property type="evidence" value="ECO:0007669"/>
    <property type="project" value="UniProtKB-KW"/>
</dbReference>
<dbReference type="EMBL" id="DWXG01000075">
    <property type="protein sequence ID" value="HJB98714.1"/>
    <property type="molecule type" value="Genomic_DNA"/>
</dbReference>
<keyword evidence="1" id="KW-0805">Transcription regulation</keyword>
<evidence type="ECO:0000259" key="4">
    <source>
        <dbReference type="PROSITE" id="PS50987"/>
    </source>
</evidence>
<dbReference type="InterPro" id="IPR018656">
    <property type="entry name" value="DUF2087"/>
</dbReference>
<evidence type="ECO:0000313" key="5">
    <source>
        <dbReference type="EMBL" id="HJB98714.1"/>
    </source>
</evidence>
<organism evidence="5 6">
    <name type="scientific">Candidatus Acutalibacter pullicola</name>
    <dbReference type="NCBI Taxonomy" id="2838417"/>
    <lineage>
        <taxon>Bacteria</taxon>
        <taxon>Bacillati</taxon>
        <taxon>Bacillota</taxon>
        <taxon>Clostridia</taxon>
        <taxon>Eubacteriales</taxon>
        <taxon>Acutalibacteraceae</taxon>
        <taxon>Acutalibacter</taxon>
    </lineage>
</organism>
<dbReference type="InterPro" id="IPR036390">
    <property type="entry name" value="WH_DNA-bd_sf"/>
</dbReference>